<dbReference type="InterPro" id="IPR036047">
    <property type="entry name" value="F-box-like_dom_sf"/>
</dbReference>
<evidence type="ECO:0000259" key="1">
    <source>
        <dbReference type="PROSITE" id="PS50181"/>
    </source>
</evidence>
<dbReference type="AlphaFoldDB" id="A0A8H5EZ02"/>
<dbReference type="OrthoDB" id="2823912at2759"/>
<gene>
    <name evidence="2" type="ORF">D9611_015123</name>
</gene>
<sequence length="296" mass="34387">MPLDVLLEIFSLLEPKDLLNMARSCKDFRRALVKPSMMHVLWRAKRIEAGLQSHPKASQKRNGLLSCSIRSATYVQVADFPENYDVAMTHPHPPRRKPDYWYAWIEDIEEIATIWTPLRNESSLAMLKLSQIATRLSRRGVLPWSTCERYDMSTVDVDGVIEWETPELKTGKGKITDRVWRNLRAKLEPQVVRAAEVRHYELKLDLKLQRMFDLMTAWNMWLESLNLPTSELLKYPKQRDLWYLPAVSALLDAPVDAAIDYLPIVADFSNIARNFIFTKREELRRSVPIANLSEPP</sequence>
<evidence type="ECO:0000313" key="2">
    <source>
        <dbReference type="EMBL" id="KAF5317472.1"/>
    </source>
</evidence>
<dbReference type="CDD" id="cd09917">
    <property type="entry name" value="F-box_SF"/>
    <property type="match status" value="1"/>
</dbReference>
<comment type="caution">
    <text evidence="2">The sequence shown here is derived from an EMBL/GenBank/DDBJ whole genome shotgun (WGS) entry which is preliminary data.</text>
</comment>
<feature type="domain" description="F-box" evidence="1">
    <location>
        <begin position="1"/>
        <end position="45"/>
    </location>
</feature>
<dbReference type="InterPro" id="IPR001810">
    <property type="entry name" value="F-box_dom"/>
</dbReference>
<name>A0A8H5EZ02_9AGAR</name>
<keyword evidence="3" id="KW-1185">Reference proteome</keyword>
<dbReference type="Pfam" id="PF12937">
    <property type="entry name" value="F-box-like"/>
    <property type="match status" value="1"/>
</dbReference>
<dbReference type="SMART" id="SM00256">
    <property type="entry name" value="FBOX"/>
    <property type="match status" value="1"/>
</dbReference>
<accession>A0A8H5EZ02</accession>
<dbReference type="PROSITE" id="PS50181">
    <property type="entry name" value="FBOX"/>
    <property type="match status" value="1"/>
</dbReference>
<dbReference type="Proteomes" id="UP000541558">
    <property type="component" value="Unassembled WGS sequence"/>
</dbReference>
<proteinExistence type="predicted"/>
<organism evidence="2 3">
    <name type="scientific">Ephemerocybe angulata</name>
    <dbReference type="NCBI Taxonomy" id="980116"/>
    <lineage>
        <taxon>Eukaryota</taxon>
        <taxon>Fungi</taxon>
        <taxon>Dikarya</taxon>
        <taxon>Basidiomycota</taxon>
        <taxon>Agaricomycotina</taxon>
        <taxon>Agaricomycetes</taxon>
        <taxon>Agaricomycetidae</taxon>
        <taxon>Agaricales</taxon>
        <taxon>Agaricineae</taxon>
        <taxon>Psathyrellaceae</taxon>
        <taxon>Ephemerocybe</taxon>
    </lineage>
</organism>
<protein>
    <recommendedName>
        <fullName evidence="1">F-box domain-containing protein</fullName>
    </recommendedName>
</protein>
<dbReference type="SUPFAM" id="SSF81383">
    <property type="entry name" value="F-box domain"/>
    <property type="match status" value="1"/>
</dbReference>
<evidence type="ECO:0000313" key="3">
    <source>
        <dbReference type="Proteomes" id="UP000541558"/>
    </source>
</evidence>
<reference evidence="2 3" key="1">
    <citation type="journal article" date="2020" name="ISME J.">
        <title>Uncovering the hidden diversity of litter-decomposition mechanisms in mushroom-forming fungi.</title>
        <authorList>
            <person name="Floudas D."/>
            <person name="Bentzer J."/>
            <person name="Ahren D."/>
            <person name="Johansson T."/>
            <person name="Persson P."/>
            <person name="Tunlid A."/>
        </authorList>
    </citation>
    <scope>NUCLEOTIDE SEQUENCE [LARGE SCALE GENOMIC DNA]</scope>
    <source>
        <strain evidence="2 3">CBS 175.51</strain>
    </source>
</reference>
<dbReference type="Gene3D" id="1.20.1280.50">
    <property type="match status" value="1"/>
</dbReference>
<dbReference type="EMBL" id="JAACJK010000210">
    <property type="protein sequence ID" value="KAF5317472.1"/>
    <property type="molecule type" value="Genomic_DNA"/>
</dbReference>